<dbReference type="InterPro" id="IPR000352">
    <property type="entry name" value="Pep_chain_release_fac_I"/>
</dbReference>
<dbReference type="GO" id="GO:0070126">
    <property type="term" value="P:mitochondrial translational termination"/>
    <property type="evidence" value="ECO:0007669"/>
    <property type="project" value="TreeGrafter"/>
</dbReference>
<sequence length="213" mass="23071">MLVHRISVVLRSTLSPKGSPCLRLGCLSGNQRVGVHIAGGVTGLPKPPLLSELLTEEDNANASAWVTRFGGAAGKIPKELVELSFSRSSGPGGQNVNKVNTKATLRCSLNDSWIPRWALPILQRTPHYVSSTHSILLTSTVHRSQAQNIDECLHKLHSLILSAASLPIKKGPSEQQKKKVEGLMKAAHARRKAEKMKRSSIKQGRSGKGGYDY</sequence>
<evidence type="ECO:0000259" key="2">
    <source>
        <dbReference type="Pfam" id="PF00472"/>
    </source>
</evidence>
<dbReference type="GO" id="GO:0005762">
    <property type="term" value="C:mitochondrial large ribosomal subunit"/>
    <property type="evidence" value="ECO:0007669"/>
    <property type="project" value="TreeGrafter"/>
</dbReference>
<dbReference type="PANTHER" id="PTHR11075">
    <property type="entry name" value="PEPTIDE CHAIN RELEASE FACTOR"/>
    <property type="match status" value="1"/>
</dbReference>
<dbReference type="AlphaFoldDB" id="A0A0C3C6L7"/>
<dbReference type="SUPFAM" id="SSF110916">
    <property type="entry name" value="Peptidyl-tRNA hydrolase domain-like"/>
    <property type="match status" value="1"/>
</dbReference>
<organism evidence="3 4">
    <name type="scientific">Hebeloma cylindrosporum</name>
    <dbReference type="NCBI Taxonomy" id="76867"/>
    <lineage>
        <taxon>Eukaryota</taxon>
        <taxon>Fungi</taxon>
        <taxon>Dikarya</taxon>
        <taxon>Basidiomycota</taxon>
        <taxon>Agaricomycotina</taxon>
        <taxon>Agaricomycetes</taxon>
        <taxon>Agaricomycetidae</taxon>
        <taxon>Agaricales</taxon>
        <taxon>Agaricineae</taxon>
        <taxon>Hymenogastraceae</taxon>
        <taxon>Hebeloma</taxon>
    </lineage>
</organism>
<reference evidence="4" key="2">
    <citation type="submission" date="2015-01" db="EMBL/GenBank/DDBJ databases">
        <title>Evolutionary Origins and Diversification of the Mycorrhizal Mutualists.</title>
        <authorList>
            <consortium name="DOE Joint Genome Institute"/>
            <consortium name="Mycorrhizal Genomics Consortium"/>
            <person name="Kohler A."/>
            <person name="Kuo A."/>
            <person name="Nagy L.G."/>
            <person name="Floudas D."/>
            <person name="Copeland A."/>
            <person name="Barry K.W."/>
            <person name="Cichocki N."/>
            <person name="Veneault-Fourrey C."/>
            <person name="LaButti K."/>
            <person name="Lindquist E.A."/>
            <person name="Lipzen A."/>
            <person name="Lundell T."/>
            <person name="Morin E."/>
            <person name="Murat C."/>
            <person name="Riley R."/>
            <person name="Ohm R."/>
            <person name="Sun H."/>
            <person name="Tunlid A."/>
            <person name="Henrissat B."/>
            <person name="Grigoriev I.V."/>
            <person name="Hibbett D.S."/>
            <person name="Martin F."/>
        </authorList>
    </citation>
    <scope>NUCLEOTIDE SEQUENCE [LARGE SCALE GENOMIC DNA]</scope>
    <source>
        <strain evidence="4">h7</strain>
    </source>
</reference>
<dbReference type="InterPro" id="IPR052104">
    <property type="entry name" value="Mito_Release_Factor_mL62"/>
</dbReference>
<feature type="compositionally biased region" description="Basic and acidic residues" evidence="1">
    <location>
        <begin position="171"/>
        <end position="182"/>
    </location>
</feature>
<feature type="compositionally biased region" description="Basic residues" evidence="1">
    <location>
        <begin position="187"/>
        <end position="200"/>
    </location>
</feature>
<protein>
    <recommendedName>
        <fullName evidence="2">Prokaryotic-type class I peptide chain release factors domain-containing protein</fullName>
    </recommendedName>
</protein>
<reference evidence="3 4" key="1">
    <citation type="submission" date="2014-04" db="EMBL/GenBank/DDBJ databases">
        <authorList>
            <consortium name="DOE Joint Genome Institute"/>
            <person name="Kuo A."/>
            <person name="Gay G."/>
            <person name="Dore J."/>
            <person name="Kohler A."/>
            <person name="Nagy L.G."/>
            <person name="Floudas D."/>
            <person name="Copeland A."/>
            <person name="Barry K.W."/>
            <person name="Cichocki N."/>
            <person name="Veneault-Fourrey C."/>
            <person name="LaButti K."/>
            <person name="Lindquist E.A."/>
            <person name="Lipzen A."/>
            <person name="Lundell T."/>
            <person name="Morin E."/>
            <person name="Murat C."/>
            <person name="Sun H."/>
            <person name="Tunlid A."/>
            <person name="Henrissat B."/>
            <person name="Grigoriev I.V."/>
            <person name="Hibbett D.S."/>
            <person name="Martin F."/>
            <person name="Nordberg H.P."/>
            <person name="Cantor M.N."/>
            <person name="Hua S.X."/>
        </authorList>
    </citation>
    <scope>NUCLEOTIDE SEQUENCE [LARGE SCALE GENOMIC DNA]</scope>
    <source>
        <strain evidence="4">h7</strain>
    </source>
</reference>
<gene>
    <name evidence="3" type="ORF">M413DRAFT_75007</name>
</gene>
<keyword evidence="4" id="KW-1185">Reference proteome</keyword>
<dbReference type="GO" id="GO:0004045">
    <property type="term" value="F:peptidyl-tRNA hydrolase activity"/>
    <property type="evidence" value="ECO:0007669"/>
    <property type="project" value="TreeGrafter"/>
</dbReference>
<evidence type="ECO:0000313" key="3">
    <source>
        <dbReference type="EMBL" id="KIM39231.1"/>
    </source>
</evidence>
<feature type="domain" description="Prokaryotic-type class I peptide chain release factors" evidence="2">
    <location>
        <begin position="75"/>
        <end position="205"/>
    </location>
</feature>
<evidence type="ECO:0000313" key="4">
    <source>
        <dbReference type="Proteomes" id="UP000053424"/>
    </source>
</evidence>
<dbReference type="PANTHER" id="PTHR11075:SF54">
    <property type="entry name" value="LARGE RIBOSOMAL SUBUNIT PROTEIN ML62"/>
    <property type="match status" value="1"/>
</dbReference>
<dbReference type="Pfam" id="PF00472">
    <property type="entry name" value="RF-1"/>
    <property type="match status" value="1"/>
</dbReference>
<dbReference type="GO" id="GO:0016150">
    <property type="term" value="F:translation release factor activity, codon nonspecific"/>
    <property type="evidence" value="ECO:0007669"/>
    <property type="project" value="TreeGrafter"/>
</dbReference>
<feature type="region of interest" description="Disordered" evidence="1">
    <location>
        <begin position="170"/>
        <end position="213"/>
    </location>
</feature>
<dbReference type="Gene3D" id="3.30.160.20">
    <property type="match status" value="1"/>
</dbReference>
<dbReference type="Proteomes" id="UP000053424">
    <property type="component" value="Unassembled WGS sequence"/>
</dbReference>
<accession>A0A0C3C6L7</accession>
<dbReference type="HOGENOM" id="CLU_089470_0_1_1"/>
<evidence type="ECO:0000256" key="1">
    <source>
        <dbReference type="SAM" id="MobiDB-lite"/>
    </source>
</evidence>
<dbReference type="EMBL" id="KN831786">
    <property type="protein sequence ID" value="KIM39231.1"/>
    <property type="molecule type" value="Genomic_DNA"/>
</dbReference>
<dbReference type="STRING" id="686832.A0A0C3C6L7"/>
<proteinExistence type="predicted"/>
<name>A0A0C3C6L7_HEBCY</name>
<dbReference type="OrthoDB" id="270639at2759"/>